<dbReference type="EMBL" id="RWGY01000011">
    <property type="protein sequence ID" value="TVU28031.1"/>
    <property type="molecule type" value="Genomic_DNA"/>
</dbReference>
<gene>
    <name evidence="1" type="ORF">EJB05_19538</name>
</gene>
<sequence>MEQGSRLWRQWRALESAVLHNAWSACWGRRGRPPPQNRLARKGAAMAMRNCRRRRLGGPHPNRNLGRNSLIQRLLTFPSGLLWSSPPVPSPIAAEALLPSSPLLQGGMGGDDRTSTRCRLTIFYLTASSQLGCRGRESEAAAALEEVRSEARSVIGRGPAEGQHA</sequence>
<protein>
    <submittedName>
        <fullName evidence="1">Uncharacterized protein</fullName>
    </submittedName>
</protein>
<accession>A0A5J9UXM5</accession>
<proteinExistence type="predicted"/>
<name>A0A5J9UXM5_9POAL</name>
<comment type="caution">
    <text evidence="1">The sequence shown here is derived from an EMBL/GenBank/DDBJ whole genome shotgun (WGS) entry which is preliminary data.</text>
</comment>
<feature type="non-terminal residue" evidence="1">
    <location>
        <position position="1"/>
    </location>
</feature>
<dbReference type="Gramene" id="TVU28031">
    <property type="protein sequence ID" value="TVU28031"/>
    <property type="gene ID" value="EJB05_19538"/>
</dbReference>
<organism evidence="1 2">
    <name type="scientific">Eragrostis curvula</name>
    <name type="common">weeping love grass</name>
    <dbReference type="NCBI Taxonomy" id="38414"/>
    <lineage>
        <taxon>Eukaryota</taxon>
        <taxon>Viridiplantae</taxon>
        <taxon>Streptophyta</taxon>
        <taxon>Embryophyta</taxon>
        <taxon>Tracheophyta</taxon>
        <taxon>Spermatophyta</taxon>
        <taxon>Magnoliopsida</taxon>
        <taxon>Liliopsida</taxon>
        <taxon>Poales</taxon>
        <taxon>Poaceae</taxon>
        <taxon>PACMAD clade</taxon>
        <taxon>Chloridoideae</taxon>
        <taxon>Eragrostideae</taxon>
        <taxon>Eragrostidinae</taxon>
        <taxon>Eragrostis</taxon>
    </lineage>
</organism>
<dbReference type="AlphaFoldDB" id="A0A5J9UXM5"/>
<keyword evidence="2" id="KW-1185">Reference proteome</keyword>
<dbReference type="Proteomes" id="UP000324897">
    <property type="component" value="Chromosome 1"/>
</dbReference>
<reference evidence="1 2" key="1">
    <citation type="journal article" date="2019" name="Sci. Rep.">
        <title>A high-quality genome of Eragrostis curvula grass provides insights into Poaceae evolution and supports new strategies to enhance forage quality.</title>
        <authorList>
            <person name="Carballo J."/>
            <person name="Santos B.A.C.M."/>
            <person name="Zappacosta D."/>
            <person name="Garbus I."/>
            <person name="Selva J.P."/>
            <person name="Gallo C.A."/>
            <person name="Diaz A."/>
            <person name="Albertini E."/>
            <person name="Caccamo M."/>
            <person name="Echenique V."/>
        </authorList>
    </citation>
    <scope>NUCLEOTIDE SEQUENCE [LARGE SCALE GENOMIC DNA]</scope>
    <source>
        <strain evidence="2">cv. Victoria</strain>
        <tissue evidence="1">Leaf</tissue>
    </source>
</reference>
<dbReference type="PROSITE" id="PS51257">
    <property type="entry name" value="PROKAR_LIPOPROTEIN"/>
    <property type="match status" value="1"/>
</dbReference>
<evidence type="ECO:0000313" key="1">
    <source>
        <dbReference type="EMBL" id="TVU28031.1"/>
    </source>
</evidence>
<evidence type="ECO:0000313" key="2">
    <source>
        <dbReference type="Proteomes" id="UP000324897"/>
    </source>
</evidence>